<feature type="domain" description="Dermonecrotic toxin N-terminal" evidence="1">
    <location>
        <begin position="775"/>
        <end position="1041"/>
    </location>
</feature>
<dbReference type="Pfam" id="PF20178">
    <property type="entry name" value="ToxA_N"/>
    <property type="match status" value="3"/>
</dbReference>
<gene>
    <name evidence="2" type="ORF">C4K03_4378</name>
</gene>
<feature type="domain" description="Dermonecrotic toxin N-terminal" evidence="1">
    <location>
        <begin position="94"/>
        <end position="300"/>
    </location>
</feature>
<accession>A0A3G7UD28</accession>
<dbReference type="EMBL" id="CP027754">
    <property type="protein sequence ID" value="AZE56516.1"/>
    <property type="molecule type" value="Genomic_DNA"/>
</dbReference>
<evidence type="ECO:0000259" key="1">
    <source>
        <dbReference type="Pfam" id="PF20178"/>
    </source>
</evidence>
<name>A0A3G7UD28_9PSED</name>
<evidence type="ECO:0000313" key="2">
    <source>
        <dbReference type="EMBL" id="AZE56516.1"/>
    </source>
</evidence>
<dbReference type="Proteomes" id="UP000268696">
    <property type="component" value="Chromosome"/>
</dbReference>
<organism evidence="2 3">
    <name type="scientific">Pseudomonas synxantha</name>
    <dbReference type="NCBI Taxonomy" id="47883"/>
    <lineage>
        <taxon>Bacteria</taxon>
        <taxon>Pseudomonadati</taxon>
        <taxon>Pseudomonadota</taxon>
        <taxon>Gammaproteobacteria</taxon>
        <taxon>Pseudomonadales</taxon>
        <taxon>Pseudomonadaceae</taxon>
        <taxon>Pseudomonas</taxon>
    </lineage>
</organism>
<reference evidence="2 3" key="1">
    <citation type="submission" date="2018-03" db="EMBL/GenBank/DDBJ databases">
        <title>Diversity of phytobeneficial traits revealed by whole-genome analysis of worldwide-isolated phenazine-producing Pseudomonas spp.</title>
        <authorList>
            <person name="Biessy A."/>
            <person name="Novinscak A."/>
            <person name="Blom J."/>
            <person name="Leger G."/>
            <person name="Thomashow L.S."/>
            <person name="Cazorla F.M."/>
            <person name="Josic D."/>
            <person name="Filion M."/>
        </authorList>
    </citation>
    <scope>NUCLEOTIDE SEQUENCE [LARGE SCALE GENOMIC DNA]</scope>
    <source>
        <strain evidence="2 3">30B</strain>
    </source>
</reference>
<feature type="domain" description="Dermonecrotic toxin N-terminal" evidence="1">
    <location>
        <begin position="462"/>
        <end position="622"/>
    </location>
</feature>
<evidence type="ECO:0000313" key="3">
    <source>
        <dbReference type="Proteomes" id="UP000268696"/>
    </source>
</evidence>
<sequence length="1756" mass="197731">MTMPDVLQPASHSPDPLDAEVAAEAALQAIRKQLGGRINTYTQPSRLINQVCLVDVRSNESAQALSRLIGRSPRVLKVIRAQLRKAFEIDPNNLLFTQPKLAGEPEKVDSLTDRALQLLVLPSVPINVNLFTTLSVKGEPDRRLPFTPLQALRRVIELRLFERLASAQSGYWDSLVQGSWLTRRERWVELYKRLFADQAYMARQLDELSNAGIAMVQAVIDAPTVEARQRAGGGWASVRVGQLLWPGAPAAAIPAALHFYREGDPNAVPHVVYLPGEGRNFYEYPSFFAIQCGLLELNRSRFNALWQCLPLRRRDTLCRPGDLSLASGITRGLEVMGDALALGAQALLDGQWENELACTVMINYEHVFSKARPRPQRLDAVKLLAQVEGVRKQLVGSARLGPLREELLEWDLRRRSTEIIFASTAPELAQRTREQQVKRYEKGLLALLDSQDLSADTPQYLELLLLISQQQGYAQTLDGLIQTEQQRLLEVDFWTERPGGNGTLRRASLFINAQTAALRCEAQLQHRLKLLSTAHRDLIIEVVDQPLPTKRPGSETQVLTIAVGNEPDAFYTLHNIWVVTTAPAVRVPARRHPVVLYAFGAEGGVLGFSGLEALTQSLKASLGGWDDSVLWHGVERDKRRDLRKHAVRQTLAVRYVPVKGKPALASLKKVLGTCDRLYRSTEDITRVFSEVRDPTLSRALLLVELKEQLRVPVNSALRQAQANIELVRKTAAEAKNLPAYLAQSTRAKRRHFKRLQGLYLSSAFAFKSRLEQWQPDLETFARRALTERLSKDGISPLFDIDQPLIDMPDDVQGSYCGWTSRCTVGDRKIILTPTATRTTFSLLQLALHNLDPLAPWTQWRLNHGRFLQPQWRQQLNDAYLIGLVSSLDIGGEYDALINRTFYPRTNPTHRLSQGRIPALLKRTLQAGVDLHLFSAVQQGLTANAQSLFKTAMAARTQQDLLKNQHEVRLHVVHLVGHTMQHDRYIAGIVVVQDKRTELCVVYWPRAPQALILTEYSCLQQAQAELNRIGAVPANARALAHQVAPGWAFEAISHHPAEVDGPAMAFDLLGGVPVYLAGRWIWRGVEFVRSFSVRHLEPTALLDQIEQQTHEQIASDPQNWLALVATSHSDAQALLYQAGVLELQRQTQAASHSGKALKAYRRQRLDGQSDTRNRALVAFFWPLFGMFNDFYELLVVARRYHRFGDPLDAVDVGFMSGFLAIDLLLSFVPGPKKLGRTVARVARPVRATLARVHRLRIRGGAASRPTPSQVAQINALEPYKIKGIPEGAVALKGPGEEGIYVKNGESFVADDTYHYPVYRRDVDALYRLKNTETPGQDELIVHIREPKEWLLGADAPEPVAGPSSAMRNPWPVATPAAAPNWQLTDFHQAMISRIRNSSTTDTDWVSWRAQIHATDRWESPESGVFLITSQTADASRSVVRIGARYEQLKDPRNSYYRVLPRGQQDPLTDITFITRDEPRVSAPFMDIERWTRLALEEQPIPVSRTPAGEWQLHARLFEHSLDVDMSLAFPSMTGSSRRFAILRLIEMADPSTTTTANHLLKVRATLDKWLTPSPVKRGQTDDLLRMLWVNERRKTYVYVGYEGKAPGFARVDFMLRDPLEPRLQFDATPVRLPRLAAERAAVRTVLEQQGFRVDDLSVLRPGRRIGEFNDESVVTHPRSNKVYYVAYQWLETGRIELRNKLTDKWIRVAIKAHPDSELLREVGRAMQEQRLERIVAGIQWATVGNLEPTVYFIKVGP</sequence>
<dbReference type="RefSeq" id="WP_241194393.1">
    <property type="nucleotide sequence ID" value="NZ_CP027754.1"/>
</dbReference>
<proteinExistence type="predicted"/>
<dbReference type="InterPro" id="IPR046673">
    <property type="entry name" value="ToxA_N"/>
</dbReference>
<protein>
    <recommendedName>
        <fullName evidence="1">Dermonecrotic toxin N-terminal domain-containing protein</fullName>
    </recommendedName>
</protein>